<feature type="domain" description="Major facilitator superfamily (MFS) profile" evidence="7">
    <location>
        <begin position="20"/>
        <end position="508"/>
    </location>
</feature>
<keyword evidence="3 6" id="KW-1133">Transmembrane helix</keyword>
<evidence type="ECO:0000259" key="7">
    <source>
        <dbReference type="PROSITE" id="PS50850"/>
    </source>
</evidence>
<evidence type="ECO:0000256" key="1">
    <source>
        <dbReference type="ARBA" id="ARBA00004141"/>
    </source>
</evidence>
<evidence type="ECO:0000256" key="3">
    <source>
        <dbReference type="ARBA" id="ARBA00022989"/>
    </source>
</evidence>
<dbReference type="InterPro" id="IPR020846">
    <property type="entry name" value="MFS_dom"/>
</dbReference>
<feature type="transmembrane region" description="Helical" evidence="6">
    <location>
        <begin position="340"/>
        <end position="360"/>
    </location>
</feature>
<evidence type="ECO:0000256" key="4">
    <source>
        <dbReference type="ARBA" id="ARBA00023136"/>
    </source>
</evidence>
<dbReference type="PROSITE" id="PS50850">
    <property type="entry name" value="MFS"/>
    <property type="match status" value="1"/>
</dbReference>
<feature type="transmembrane region" description="Helical" evidence="6">
    <location>
        <begin position="113"/>
        <end position="130"/>
    </location>
</feature>
<feature type="transmembrane region" description="Helical" evidence="6">
    <location>
        <begin position="217"/>
        <end position="237"/>
    </location>
</feature>
<dbReference type="Proteomes" id="UP000277928">
    <property type="component" value="Unassembled WGS sequence"/>
</dbReference>
<comment type="subcellular location">
    <subcellularLocation>
        <location evidence="1">Membrane</location>
        <topology evidence="1">Multi-pass membrane protein</topology>
    </subcellularLocation>
</comment>
<feature type="transmembrane region" description="Helical" evidence="6">
    <location>
        <begin position="372"/>
        <end position="395"/>
    </location>
</feature>
<evidence type="ECO:0000256" key="5">
    <source>
        <dbReference type="SAM" id="MobiDB-lite"/>
    </source>
</evidence>
<dbReference type="PANTHER" id="PTHR24064">
    <property type="entry name" value="SOLUTE CARRIER FAMILY 22 MEMBER"/>
    <property type="match status" value="1"/>
</dbReference>
<dbReference type="STRING" id="42156.A0A3P6T1S6"/>
<name>A0A3P6T1S6_LITSI</name>
<feature type="transmembrane region" description="Helical" evidence="6">
    <location>
        <begin position="190"/>
        <end position="211"/>
    </location>
</feature>
<keyword evidence="9" id="KW-1185">Reference proteome</keyword>
<organism evidence="8 9">
    <name type="scientific">Litomosoides sigmodontis</name>
    <name type="common">Filarial nematode worm</name>
    <dbReference type="NCBI Taxonomy" id="42156"/>
    <lineage>
        <taxon>Eukaryota</taxon>
        <taxon>Metazoa</taxon>
        <taxon>Ecdysozoa</taxon>
        <taxon>Nematoda</taxon>
        <taxon>Chromadorea</taxon>
        <taxon>Rhabditida</taxon>
        <taxon>Spirurina</taxon>
        <taxon>Spiruromorpha</taxon>
        <taxon>Filarioidea</taxon>
        <taxon>Onchocercidae</taxon>
        <taxon>Litomosoides</taxon>
    </lineage>
</organism>
<sequence length="605" mass="67258">MSSSTDFTISDIQVCGNYTVYLTVVYFFMVLSQTCNLLFMTFADRKPKVEDICEKKYSDYMSTKACNVSNCWITTNQSGNVICSTKTYDFIPIGHHFDIPVEYVKLGTTVQNIGLMIGAIIAGSLADIFGRKKVLLSFTIGLMTFLIATSFSPSFVVFTTFRFIDMIFTGGKHCVCNPYFMENLPDKHRMWVATVITYSPAYIILAGIAYLCKTWKMLSLIAAAIAVLPLIMTPFLMDTPRWLIKKGKCAEASKAAVYIRKWDEKVTPEKEEKIAAVVQEAVTDEVAKMKKGKKNYYFYHLFSDRKLGSYAVVFATSLFSTSFISYGIAYNMDALAGTVYINVIILGAARWSINILAATLEFSIESVGRRLLHLFTVGFIVIIMGIIFGIYAFTWPKINAYKAVVSAGGTGEGSIHAIIVFTRYASLFAAAMCTELFVLDSVQPSELFPTPIRSAGIAFIQMFNRLGTIVSPLVFVPSKHWPPAPFLLMLITSAADFTLYFFLVPETRGKKLPDNMPGEQSTLHVDNTERTLEAAKMESCQTPGQSEESAKMETKTKTGESKDSKGSGKSEDKEEKKSVGDEEEMVEKREEGQQKSTRHQAGAEG</sequence>
<gene>
    <name evidence="8" type="ORF">NLS_LOCUS2455</name>
</gene>
<evidence type="ECO:0000256" key="6">
    <source>
        <dbReference type="SAM" id="Phobius"/>
    </source>
</evidence>
<feature type="compositionally biased region" description="Basic and acidic residues" evidence="5">
    <location>
        <begin position="548"/>
        <end position="593"/>
    </location>
</feature>
<feature type="transmembrane region" description="Helical" evidence="6">
    <location>
        <begin position="486"/>
        <end position="504"/>
    </location>
</feature>
<feature type="transmembrane region" description="Helical" evidence="6">
    <location>
        <begin position="307"/>
        <end position="328"/>
    </location>
</feature>
<reference evidence="8 9" key="1">
    <citation type="submission" date="2018-08" db="EMBL/GenBank/DDBJ databases">
        <authorList>
            <person name="Laetsch R D."/>
            <person name="Stevens L."/>
            <person name="Kumar S."/>
            <person name="Blaxter L. M."/>
        </authorList>
    </citation>
    <scope>NUCLEOTIDE SEQUENCE [LARGE SCALE GENOMIC DNA]</scope>
</reference>
<feature type="transmembrane region" description="Helical" evidence="6">
    <location>
        <begin position="136"/>
        <end position="158"/>
    </location>
</feature>
<feature type="transmembrane region" description="Helical" evidence="6">
    <location>
        <begin position="415"/>
        <end position="439"/>
    </location>
</feature>
<dbReference type="GO" id="GO:0016020">
    <property type="term" value="C:membrane"/>
    <property type="evidence" value="ECO:0007669"/>
    <property type="project" value="UniProtKB-SubCell"/>
</dbReference>
<dbReference type="SUPFAM" id="SSF103473">
    <property type="entry name" value="MFS general substrate transporter"/>
    <property type="match status" value="1"/>
</dbReference>
<dbReference type="InterPro" id="IPR036259">
    <property type="entry name" value="MFS_trans_sf"/>
</dbReference>
<feature type="region of interest" description="Disordered" evidence="5">
    <location>
        <begin position="536"/>
        <end position="605"/>
    </location>
</feature>
<dbReference type="OMA" id="HCVCNPY"/>
<accession>A0A3P6T1S6</accession>
<protein>
    <recommendedName>
        <fullName evidence="7">Major facilitator superfamily (MFS) profile domain-containing protein</fullName>
    </recommendedName>
</protein>
<dbReference type="EMBL" id="UYRX01000112">
    <property type="protein sequence ID" value="VDK74375.1"/>
    <property type="molecule type" value="Genomic_DNA"/>
</dbReference>
<feature type="transmembrane region" description="Helical" evidence="6">
    <location>
        <begin position="20"/>
        <end position="39"/>
    </location>
</feature>
<evidence type="ECO:0000313" key="8">
    <source>
        <dbReference type="EMBL" id="VDK74375.1"/>
    </source>
</evidence>
<dbReference type="OrthoDB" id="3936150at2759"/>
<dbReference type="InterPro" id="IPR005828">
    <property type="entry name" value="MFS_sugar_transport-like"/>
</dbReference>
<evidence type="ECO:0000313" key="9">
    <source>
        <dbReference type="Proteomes" id="UP000277928"/>
    </source>
</evidence>
<proteinExistence type="predicted"/>
<dbReference type="Gene3D" id="1.20.1250.20">
    <property type="entry name" value="MFS general substrate transporter like domains"/>
    <property type="match status" value="1"/>
</dbReference>
<evidence type="ECO:0000256" key="2">
    <source>
        <dbReference type="ARBA" id="ARBA00022692"/>
    </source>
</evidence>
<dbReference type="GO" id="GO:0022857">
    <property type="term" value="F:transmembrane transporter activity"/>
    <property type="evidence" value="ECO:0007669"/>
    <property type="project" value="InterPro"/>
</dbReference>
<keyword evidence="2 6" id="KW-0812">Transmembrane</keyword>
<dbReference type="AlphaFoldDB" id="A0A3P6T1S6"/>
<dbReference type="Pfam" id="PF00083">
    <property type="entry name" value="Sugar_tr"/>
    <property type="match status" value="1"/>
</dbReference>
<keyword evidence="4 6" id="KW-0472">Membrane</keyword>